<reference evidence="2 3" key="1">
    <citation type="journal article" date="2017" name="Mol. Plant">
        <title>The Genome of Medicinal Plant Macleaya cordata Provides New Insights into Benzylisoquinoline Alkaloids Metabolism.</title>
        <authorList>
            <person name="Liu X."/>
            <person name="Liu Y."/>
            <person name="Huang P."/>
            <person name="Ma Y."/>
            <person name="Qing Z."/>
            <person name="Tang Q."/>
            <person name="Cao H."/>
            <person name="Cheng P."/>
            <person name="Zheng Y."/>
            <person name="Yuan Z."/>
            <person name="Zhou Y."/>
            <person name="Liu J."/>
            <person name="Tang Z."/>
            <person name="Zhuo Y."/>
            <person name="Zhang Y."/>
            <person name="Yu L."/>
            <person name="Huang J."/>
            <person name="Yang P."/>
            <person name="Peng Q."/>
            <person name="Zhang J."/>
            <person name="Jiang W."/>
            <person name="Zhang Z."/>
            <person name="Lin K."/>
            <person name="Ro D.K."/>
            <person name="Chen X."/>
            <person name="Xiong X."/>
            <person name="Shang Y."/>
            <person name="Huang S."/>
            <person name="Zeng J."/>
        </authorList>
    </citation>
    <scope>NUCLEOTIDE SEQUENCE [LARGE SCALE GENOMIC DNA]</scope>
    <source>
        <strain evidence="3">cv. BLH2017</strain>
        <tissue evidence="2">Root</tissue>
    </source>
</reference>
<dbReference type="InterPro" id="IPR002156">
    <property type="entry name" value="RNaseH_domain"/>
</dbReference>
<gene>
    <name evidence="2" type="ORF">BVC80_813g9</name>
</gene>
<dbReference type="Pfam" id="PF13456">
    <property type="entry name" value="RVT_3"/>
    <property type="match status" value="1"/>
</dbReference>
<dbReference type="OMA" id="EVNIDWR"/>
<dbReference type="InterPro" id="IPR012337">
    <property type="entry name" value="RNaseH-like_sf"/>
</dbReference>
<evidence type="ECO:0000313" key="3">
    <source>
        <dbReference type="Proteomes" id="UP000195402"/>
    </source>
</evidence>
<name>A0A200PM06_MACCD</name>
<organism evidence="2 3">
    <name type="scientific">Macleaya cordata</name>
    <name type="common">Five-seeded plume-poppy</name>
    <name type="synonym">Bocconia cordata</name>
    <dbReference type="NCBI Taxonomy" id="56857"/>
    <lineage>
        <taxon>Eukaryota</taxon>
        <taxon>Viridiplantae</taxon>
        <taxon>Streptophyta</taxon>
        <taxon>Embryophyta</taxon>
        <taxon>Tracheophyta</taxon>
        <taxon>Spermatophyta</taxon>
        <taxon>Magnoliopsida</taxon>
        <taxon>Ranunculales</taxon>
        <taxon>Papaveraceae</taxon>
        <taxon>Papaveroideae</taxon>
        <taxon>Macleaya</taxon>
    </lineage>
</organism>
<dbReference type="GO" id="GO:0003676">
    <property type="term" value="F:nucleic acid binding"/>
    <property type="evidence" value="ECO:0007669"/>
    <property type="project" value="InterPro"/>
</dbReference>
<dbReference type="PANTHER" id="PTHR47074">
    <property type="entry name" value="BNAC02G40300D PROTEIN"/>
    <property type="match status" value="1"/>
</dbReference>
<sequence>MIFIHSQQKILEKASSSSRTTTAPIQGWVPPMMNYFKINVGASFVSTDHCIGIGFLLRNNTGSFRGAKCLQHRSYSSEEAEGLALFEALKWSQEPNISGVILETDAQAIVHYIQGKEVNIDWRCKSILEDCKLLISNSTSIVINYVPRTANRAADCLAKAARLSAYPFSVLCEAPSFMFDILNMDSNFDVSEALPPIVI</sequence>
<feature type="domain" description="RNase H type-1" evidence="1">
    <location>
        <begin position="42"/>
        <end position="161"/>
    </location>
</feature>
<dbReference type="CDD" id="cd06222">
    <property type="entry name" value="RNase_H_like"/>
    <property type="match status" value="1"/>
</dbReference>
<dbReference type="InParanoid" id="A0A200PM06"/>
<proteinExistence type="predicted"/>
<dbReference type="Proteomes" id="UP000195402">
    <property type="component" value="Unassembled WGS sequence"/>
</dbReference>
<dbReference type="GO" id="GO:0004523">
    <property type="term" value="F:RNA-DNA hybrid ribonuclease activity"/>
    <property type="evidence" value="ECO:0007669"/>
    <property type="project" value="InterPro"/>
</dbReference>
<dbReference type="SUPFAM" id="SSF53098">
    <property type="entry name" value="Ribonuclease H-like"/>
    <property type="match status" value="1"/>
</dbReference>
<accession>A0A200PM06</accession>
<comment type="caution">
    <text evidence="2">The sequence shown here is derived from an EMBL/GenBank/DDBJ whole genome shotgun (WGS) entry which is preliminary data.</text>
</comment>
<evidence type="ECO:0000313" key="2">
    <source>
        <dbReference type="EMBL" id="OUZ99240.1"/>
    </source>
</evidence>
<dbReference type="InterPro" id="IPR036397">
    <property type="entry name" value="RNaseH_sf"/>
</dbReference>
<dbReference type="PANTHER" id="PTHR47074:SF11">
    <property type="entry name" value="REVERSE TRANSCRIPTASE-LIKE PROTEIN"/>
    <property type="match status" value="1"/>
</dbReference>
<evidence type="ECO:0000259" key="1">
    <source>
        <dbReference type="Pfam" id="PF13456"/>
    </source>
</evidence>
<dbReference type="EMBL" id="MVGT01004526">
    <property type="protein sequence ID" value="OUZ99240.1"/>
    <property type="molecule type" value="Genomic_DNA"/>
</dbReference>
<dbReference type="AlphaFoldDB" id="A0A200PM06"/>
<dbReference type="Gene3D" id="3.30.420.10">
    <property type="entry name" value="Ribonuclease H-like superfamily/Ribonuclease H"/>
    <property type="match status" value="1"/>
</dbReference>
<dbReference type="InterPro" id="IPR044730">
    <property type="entry name" value="RNase_H-like_dom_plant"/>
</dbReference>
<dbReference type="OrthoDB" id="1906820at2759"/>
<dbReference type="InterPro" id="IPR052929">
    <property type="entry name" value="RNase_H-like_EbsB-rel"/>
</dbReference>
<protein>
    <recommendedName>
        <fullName evidence="1">RNase H type-1 domain-containing protein</fullName>
    </recommendedName>
</protein>
<keyword evidence="3" id="KW-1185">Reference proteome</keyword>